<evidence type="ECO:0000313" key="1">
    <source>
        <dbReference type="EMBL" id="TLD97645.1"/>
    </source>
</evidence>
<dbReference type="EMBL" id="JRPR02000001">
    <property type="protein sequence ID" value="TLD97645.1"/>
    <property type="molecule type" value="Genomic_DNA"/>
</dbReference>
<accession>A0A4U8TCH7</accession>
<name>A0A4U8TCH7_9HELI</name>
<organism evidence="1 2">
    <name type="scientific">Helicobacter jaachi</name>
    <dbReference type="NCBI Taxonomy" id="1677920"/>
    <lineage>
        <taxon>Bacteria</taxon>
        <taxon>Pseudomonadati</taxon>
        <taxon>Campylobacterota</taxon>
        <taxon>Epsilonproteobacteria</taxon>
        <taxon>Campylobacterales</taxon>
        <taxon>Helicobacteraceae</taxon>
        <taxon>Helicobacter</taxon>
    </lineage>
</organism>
<proteinExistence type="predicted"/>
<protein>
    <submittedName>
        <fullName evidence="1">Uncharacterized protein</fullName>
    </submittedName>
</protein>
<comment type="caution">
    <text evidence="1">The sequence shown here is derived from an EMBL/GenBank/DDBJ whole genome shotgun (WGS) entry which is preliminary data.</text>
</comment>
<evidence type="ECO:0000313" key="2">
    <source>
        <dbReference type="Proteomes" id="UP000029733"/>
    </source>
</evidence>
<reference evidence="1 2" key="1">
    <citation type="journal article" date="2014" name="Genome Announc.">
        <title>Draft genome sequences of eight enterohepatic helicobacter species isolated from both laboratory and wild rodents.</title>
        <authorList>
            <person name="Sheh A."/>
            <person name="Shen Z."/>
            <person name="Fox J.G."/>
        </authorList>
    </citation>
    <scope>NUCLEOTIDE SEQUENCE [LARGE SCALE GENOMIC DNA]</scope>
    <source>
        <strain evidence="1 2">MIT 09-6949</strain>
    </source>
</reference>
<dbReference type="Proteomes" id="UP000029733">
    <property type="component" value="Unassembled WGS sequence"/>
</dbReference>
<sequence>MPTKSPLDSVKYIESRARFCAKALLTESKKNEKVDCVNFIESKAYGSVPSGILSRLSPASILPLL</sequence>
<keyword evidence="2" id="KW-1185">Reference proteome</keyword>
<dbReference type="AlphaFoldDB" id="A0A4U8TCH7"/>
<dbReference type="RefSeq" id="WP_138109800.1">
    <property type="nucleotide sequence ID" value="NZ_JRPR02000001.1"/>
</dbReference>
<gene>
    <name evidence="1" type="ORF">LS71_002565</name>
</gene>